<organism evidence="2 3">
    <name type="scientific">Mycolicibacterium brumae</name>
    <dbReference type="NCBI Taxonomy" id="85968"/>
    <lineage>
        <taxon>Bacteria</taxon>
        <taxon>Bacillati</taxon>
        <taxon>Actinomycetota</taxon>
        <taxon>Actinomycetes</taxon>
        <taxon>Mycobacteriales</taxon>
        <taxon>Mycobacteriaceae</taxon>
        <taxon>Mycolicibacterium</taxon>
    </lineage>
</organism>
<proteinExistence type="predicted"/>
<name>A0A2G5P6X1_9MYCO</name>
<dbReference type="InterPro" id="IPR016181">
    <property type="entry name" value="Acyl_CoA_acyltransferase"/>
</dbReference>
<dbReference type="InterPro" id="IPR000182">
    <property type="entry name" value="GNAT_dom"/>
</dbReference>
<sequence length="202" mass="22245">MPDIDVRPARSADLPELARTLALAFHDDPVMSWVVPDPRRRAVALPRMFAAICRHHYLPGGAAEVALSSGRIVAGALWSAPGEWKTSPRQDLRMLPGLLLVLRGDALRGMRANEAVKSAHPAEPHWYLGVIGSDPQVRGGGYGRALLQSRLQRCDREFAPAYLESSNADNVPYYQRFGFAVTGEIRLPAGGPTLWQMWRDPA</sequence>
<reference evidence="2 3" key="1">
    <citation type="journal article" date="2017" name="Infect. Genet. Evol.">
        <title>The new phylogeny of the genus Mycobacterium: The old and the news.</title>
        <authorList>
            <person name="Tortoli E."/>
            <person name="Fedrizzi T."/>
            <person name="Meehan C.J."/>
            <person name="Trovato A."/>
            <person name="Grottola A."/>
            <person name="Giacobazzi E."/>
            <person name="Serpini G.F."/>
            <person name="Tagliazucchi S."/>
            <person name="Fabio A."/>
            <person name="Bettua C."/>
            <person name="Bertorelli R."/>
            <person name="Frascaro F."/>
            <person name="De Sanctis V."/>
            <person name="Pecorari M."/>
            <person name="Jousson O."/>
            <person name="Segata N."/>
            <person name="Cirillo D.M."/>
        </authorList>
    </citation>
    <scope>NUCLEOTIDE SEQUENCE [LARGE SCALE GENOMIC DNA]</scope>
    <source>
        <strain evidence="2 3">CIP1034565</strain>
    </source>
</reference>
<dbReference type="AlphaFoldDB" id="A0A2G5P6X1"/>
<accession>A0A2G5P6X1</accession>
<evidence type="ECO:0000313" key="3">
    <source>
        <dbReference type="Proteomes" id="UP000230551"/>
    </source>
</evidence>
<dbReference type="SUPFAM" id="SSF55729">
    <property type="entry name" value="Acyl-CoA N-acyltransferases (Nat)"/>
    <property type="match status" value="1"/>
</dbReference>
<dbReference type="PANTHER" id="PTHR42791">
    <property type="entry name" value="GNAT FAMILY ACETYLTRANSFERASE"/>
    <property type="match status" value="1"/>
</dbReference>
<dbReference type="EMBL" id="PDCN02000026">
    <property type="protein sequence ID" value="PIB73644.1"/>
    <property type="molecule type" value="Genomic_DNA"/>
</dbReference>
<dbReference type="Gene3D" id="3.40.630.30">
    <property type="match status" value="1"/>
</dbReference>
<gene>
    <name evidence="2" type="ORF">CQY22_016005</name>
</gene>
<evidence type="ECO:0000313" key="2">
    <source>
        <dbReference type="EMBL" id="PIB73644.1"/>
    </source>
</evidence>
<dbReference type="PROSITE" id="PS51186">
    <property type="entry name" value="GNAT"/>
    <property type="match status" value="1"/>
</dbReference>
<dbReference type="OrthoDB" id="7057833at2"/>
<dbReference type="GO" id="GO:0016747">
    <property type="term" value="F:acyltransferase activity, transferring groups other than amino-acyl groups"/>
    <property type="evidence" value="ECO:0007669"/>
    <property type="project" value="InterPro"/>
</dbReference>
<dbReference type="InterPro" id="IPR052523">
    <property type="entry name" value="Trichothecene_AcTrans"/>
</dbReference>
<dbReference type="STRING" id="85968.GCA_900073015_03718"/>
<dbReference type="Proteomes" id="UP000230551">
    <property type="component" value="Unassembled WGS sequence"/>
</dbReference>
<dbReference type="RefSeq" id="WP_090593487.1">
    <property type="nucleotide sequence ID" value="NZ_CP104302.1"/>
</dbReference>
<evidence type="ECO:0000259" key="1">
    <source>
        <dbReference type="PROSITE" id="PS51186"/>
    </source>
</evidence>
<comment type="caution">
    <text evidence="2">The sequence shown here is derived from an EMBL/GenBank/DDBJ whole genome shotgun (WGS) entry which is preliminary data.</text>
</comment>
<feature type="domain" description="N-acetyltransferase" evidence="1">
    <location>
        <begin position="4"/>
        <end position="200"/>
    </location>
</feature>
<dbReference type="PANTHER" id="PTHR42791:SF1">
    <property type="entry name" value="N-ACETYLTRANSFERASE DOMAIN-CONTAINING PROTEIN"/>
    <property type="match status" value="1"/>
</dbReference>
<dbReference type="Pfam" id="PF00583">
    <property type="entry name" value="Acetyltransf_1"/>
    <property type="match status" value="1"/>
</dbReference>
<protein>
    <submittedName>
        <fullName evidence="2">GNAT family N-acetyltransferase</fullName>
    </submittedName>
</protein>
<keyword evidence="2" id="KW-0808">Transferase</keyword>
<keyword evidence="3" id="KW-1185">Reference proteome</keyword>